<feature type="region of interest" description="Disordered" evidence="1">
    <location>
        <begin position="1"/>
        <end position="30"/>
    </location>
</feature>
<feature type="non-terminal residue" evidence="2">
    <location>
        <position position="30"/>
    </location>
</feature>
<accession>A0A382CBX3</accession>
<protein>
    <submittedName>
        <fullName evidence="2">Uncharacterized protein</fullName>
    </submittedName>
</protein>
<evidence type="ECO:0000313" key="2">
    <source>
        <dbReference type="EMBL" id="SVB22783.1"/>
    </source>
</evidence>
<name>A0A382CBX3_9ZZZZ</name>
<organism evidence="2">
    <name type="scientific">marine metagenome</name>
    <dbReference type="NCBI Taxonomy" id="408172"/>
    <lineage>
        <taxon>unclassified sequences</taxon>
        <taxon>metagenomes</taxon>
        <taxon>ecological metagenomes</taxon>
    </lineage>
</organism>
<feature type="non-terminal residue" evidence="2">
    <location>
        <position position="1"/>
    </location>
</feature>
<dbReference type="AlphaFoldDB" id="A0A382CBX3"/>
<proteinExistence type="predicted"/>
<dbReference type="EMBL" id="UINC01033459">
    <property type="protein sequence ID" value="SVB22783.1"/>
    <property type="molecule type" value="Genomic_DNA"/>
</dbReference>
<reference evidence="2" key="1">
    <citation type="submission" date="2018-05" db="EMBL/GenBank/DDBJ databases">
        <authorList>
            <person name="Lanie J.A."/>
            <person name="Ng W.-L."/>
            <person name="Kazmierczak K.M."/>
            <person name="Andrzejewski T.M."/>
            <person name="Davidsen T.M."/>
            <person name="Wayne K.J."/>
            <person name="Tettelin H."/>
            <person name="Glass J.I."/>
            <person name="Rusch D."/>
            <person name="Podicherti R."/>
            <person name="Tsui H.-C.T."/>
            <person name="Winkler M.E."/>
        </authorList>
    </citation>
    <scope>NUCLEOTIDE SEQUENCE</scope>
</reference>
<evidence type="ECO:0000256" key="1">
    <source>
        <dbReference type="SAM" id="MobiDB-lite"/>
    </source>
</evidence>
<gene>
    <name evidence="2" type="ORF">METZ01_LOCUS175637</name>
</gene>
<sequence length="30" mass="3390">PGEIIGYHLANSPDPNLDPSRFRKPRSIEI</sequence>